<accession>A0ABT5NE81</accession>
<keyword evidence="3" id="KW-1185">Reference proteome</keyword>
<organism evidence="2 3">
    <name type="scientific">Pseudomonas shahriarae</name>
    <dbReference type="NCBI Taxonomy" id="2745512"/>
    <lineage>
        <taxon>Bacteria</taxon>
        <taxon>Pseudomonadati</taxon>
        <taxon>Pseudomonadota</taxon>
        <taxon>Gammaproteobacteria</taxon>
        <taxon>Pseudomonadales</taxon>
        <taxon>Pseudomonadaceae</taxon>
        <taxon>Pseudomonas</taxon>
    </lineage>
</organism>
<evidence type="ECO:0000313" key="2">
    <source>
        <dbReference type="EMBL" id="MDD0986711.1"/>
    </source>
</evidence>
<evidence type="ECO:0000313" key="3">
    <source>
        <dbReference type="Proteomes" id="UP001148189"/>
    </source>
</evidence>
<sequence length="155" mass="17723">MNTPMLEERDREAEQRENKEARARAEHFAELLAPYLAAQFGYKRNYVTLGLVTTVNARTVKYDLYLRVTPQRGQWAGTNCLVIARIGFTPTHKGHGRRFMAFLVEYAERVGYSNIGIESTNEESEAFGAKFGLLRHRDGNDLIGTVEEIKRRIAE</sequence>
<dbReference type="InterPro" id="IPR016181">
    <property type="entry name" value="Acyl_CoA_acyltransferase"/>
</dbReference>
<dbReference type="RefSeq" id="WP_170059593.1">
    <property type="nucleotide sequence ID" value="NZ_JAMDHD010000027.1"/>
</dbReference>
<feature type="region of interest" description="Disordered" evidence="1">
    <location>
        <begin position="1"/>
        <end position="20"/>
    </location>
</feature>
<protein>
    <recommendedName>
        <fullName evidence="4">N-acetyltransferase domain-containing protein</fullName>
    </recommendedName>
</protein>
<gene>
    <name evidence="2" type="ORF">M5G21_17280</name>
</gene>
<name>A0ABT5NE81_9PSED</name>
<comment type="caution">
    <text evidence="2">The sequence shown here is derived from an EMBL/GenBank/DDBJ whole genome shotgun (WGS) entry which is preliminary data.</text>
</comment>
<dbReference type="Proteomes" id="UP001148189">
    <property type="component" value="Unassembled WGS sequence"/>
</dbReference>
<reference evidence="2" key="1">
    <citation type="submission" date="2022-05" db="EMBL/GenBank/DDBJ databases">
        <title>Novel Pseudomonas spp. Isolated from a Rainbow Trout Aquaculture Facility.</title>
        <authorList>
            <person name="Testerman T."/>
            <person name="Graf J."/>
        </authorList>
    </citation>
    <scope>NUCLEOTIDE SEQUENCE</scope>
    <source>
        <strain evidence="2">ID1050</strain>
    </source>
</reference>
<evidence type="ECO:0008006" key="4">
    <source>
        <dbReference type="Google" id="ProtNLM"/>
    </source>
</evidence>
<dbReference type="EMBL" id="JAMDHD010000027">
    <property type="protein sequence ID" value="MDD0986711.1"/>
    <property type="molecule type" value="Genomic_DNA"/>
</dbReference>
<evidence type="ECO:0000256" key="1">
    <source>
        <dbReference type="SAM" id="MobiDB-lite"/>
    </source>
</evidence>
<proteinExistence type="predicted"/>
<dbReference type="SUPFAM" id="SSF55729">
    <property type="entry name" value="Acyl-CoA N-acyltransferases (Nat)"/>
    <property type="match status" value="1"/>
</dbReference>